<reference evidence="2" key="1">
    <citation type="submission" date="2020-02" db="EMBL/GenBank/DDBJ databases">
        <authorList>
            <person name="Meier V. D."/>
        </authorList>
    </citation>
    <scope>NUCLEOTIDE SEQUENCE</scope>
    <source>
        <strain evidence="2">AVDCRST_MAG18</strain>
    </source>
</reference>
<proteinExistence type="predicted"/>
<organism evidence="2">
    <name type="scientific">uncultured Thermomicrobiales bacterium</name>
    <dbReference type="NCBI Taxonomy" id="1645740"/>
    <lineage>
        <taxon>Bacteria</taxon>
        <taxon>Pseudomonadati</taxon>
        <taxon>Thermomicrobiota</taxon>
        <taxon>Thermomicrobia</taxon>
        <taxon>Thermomicrobiales</taxon>
        <taxon>environmental samples</taxon>
    </lineage>
</organism>
<dbReference type="Gene3D" id="3.90.230.10">
    <property type="entry name" value="Creatinase/methionine aminopeptidase superfamily"/>
    <property type="match status" value="1"/>
</dbReference>
<feature type="domain" description="Peptidase M24" evidence="1">
    <location>
        <begin position="203"/>
        <end position="404"/>
    </location>
</feature>
<evidence type="ECO:0000313" key="2">
    <source>
        <dbReference type="EMBL" id="CAA9573267.1"/>
    </source>
</evidence>
<accession>A0A6J4VAB8</accession>
<sequence length="437" mass="48559">MVDAEGQARQRAFVEELRGRILPLRRRAEVRNEWLRQRLDAIMPELLAREGFDMWIVAAREYNEDPVIMTLLPEPSMAARRRTILVFARRPDGGVDRITLDRYGFGEFYQKGWDADSGEDQDASLARIVRERDPQSIGLNVSELFAFGDGLTYHEHGQVVSALGEKYADRTLSAERLAVGWLERRIPAELAIYPSITALGHAIIAEAFSPRTITPGVTTTDDVVWWMRQTMLDAGLQTWFQPSISIQAPGQGYDRPAQLAEQPKPRTLIQPGDLLHCDMGFYYLGLATDQQQNAYVLKPGEADAPAGLKAALAAGNRLQDIHMAAMAVGKSGNDVLREALAQANSEGLLPSIYSHPLGYHGHAAGPTIGLWDQQGGVPGRGDYELFDETCYSIELNVLHPVPEWDGQEVRMALEEDAILSGGTMHWLDGRQEALYLI</sequence>
<dbReference type="InterPro" id="IPR036005">
    <property type="entry name" value="Creatinase/aminopeptidase-like"/>
</dbReference>
<dbReference type="EMBL" id="CADCWN010000168">
    <property type="protein sequence ID" value="CAA9573267.1"/>
    <property type="molecule type" value="Genomic_DNA"/>
</dbReference>
<dbReference type="InterPro" id="IPR000994">
    <property type="entry name" value="Pept_M24"/>
</dbReference>
<gene>
    <name evidence="2" type="ORF">AVDCRST_MAG18-2237</name>
</gene>
<protein>
    <recommendedName>
        <fullName evidence="1">Peptidase M24 domain-containing protein</fullName>
    </recommendedName>
</protein>
<dbReference type="Pfam" id="PF00557">
    <property type="entry name" value="Peptidase_M24"/>
    <property type="match status" value="1"/>
</dbReference>
<dbReference type="AlphaFoldDB" id="A0A6J4VAB8"/>
<name>A0A6J4VAB8_9BACT</name>
<evidence type="ECO:0000259" key="1">
    <source>
        <dbReference type="Pfam" id="PF00557"/>
    </source>
</evidence>
<dbReference type="SUPFAM" id="SSF55920">
    <property type="entry name" value="Creatinase/aminopeptidase"/>
    <property type="match status" value="1"/>
</dbReference>